<reference evidence="2 3" key="1">
    <citation type="journal article" date="2009" name="J. Bacteriol.">
        <title>Complete genome sequence of Robiginitalea biformata HTCC2501.</title>
        <authorList>
            <person name="Oh H.M."/>
            <person name="Giovannoni S.J."/>
            <person name="Lee K."/>
            <person name="Ferriera S."/>
            <person name="Johnson J."/>
            <person name="Cho J.C."/>
        </authorList>
    </citation>
    <scope>NUCLEOTIDE SEQUENCE [LARGE SCALE GENOMIC DNA]</scope>
    <source>
        <strain evidence="3">ATCC BAA-864 / HTCC2501 / KCTC 12146</strain>
    </source>
</reference>
<dbReference type="GO" id="GO:0005737">
    <property type="term" value="C:cytoplasm"/>
    <property type="evidence" value="ECO:0007669"/>
    <property type="project" value="TreeGrafter"/>
</dbReference>
<dbReference type="SUPFAM" id="SSF51905">
    <property type="entry name" value="FAD/NAD(P)-binding domain"/>
    <property type="match status" value="1"/>
</dbReference>
<dbReference type="Gene3D" id="3.50.50.60">
    <property type="entry name" value="FAD/NAD(P)-binding domain"/>
    <property type="match status" value="1"/>
</dbReference>
<dbReference type="PANTHER" id="PTHR13847:SF281">
    <property type="entry name" value="FAD DEPENDENT OXIDOREDUCTASE DOMAIN-CONTAINING PROTEIN"/>
    <property type="match status" value="1"/>
</dbReference>
<dbReference type="Gene3D" id="3.30.9.10">
    <property type="entry name" value="D-Amino Acid Oxidase, subunit A, domain 2"/>
    <property type="match status" value="1"/>
</dbReference>
<organism evidence="2 3">
    <name type="scientific">Robiginitalea biformata (strain ATCC BAA-864 / DSM 15991 / KCTC 12146 / HTCC2501)</name>
    <dbReference type="NCBI Taxonomy" id="313596"/>
    <lineage>
        <taxon>Bacteria</taxon>
        <taxon>Pseudomonadati</taxon>
        <taxon>Bacteroidota</taxon>
        <taxon>Flavobacteriia</taxon>
        <taxon>Flavobacteriales</taxon>
        <taxon>Flavobacteriaceae</taxon>
        <taxon>Robiginitalea</taxon>
    </lineage>
</organism>
<dbReference type="Pfam" id="PF01266">
    <property type="entry name" value="DAO"/>
    <property type="match status" value="1"/>
</dbReference>
<accession>A4CIE5</accession>
<dbReference type="STRING" id="313596.RB2501_07375"/>
<evidence type="ECO:0000313" key="2">
    <source>
        <dbReference type="EMBL" id="EAR16703.1"/>
    </source>
</evidence>
<dbReference type="HOGENOM" id="CLU_727194_0_0_10"/>
<dbReference type="AlphaFoldDB" id="A4CIE5"/>
<dbReference type="OrthoDB" id="1491488at2"/>
<name>A4CIE5_ROBBH</name>
<dbReference type="InterPro" id="IPR036188">
    <property type="entry name" value="FAD/NAD-bd_sf"/>
</dbReference>
<dbReference type="KEGG" id="rbi:RB2501_07375"/>
<protein>
    <submittedName>
        <fullName evidence="2">Oxidoreductase</fullName>
    </submittedName>
</protein>
<evidence type="ECO:0000313" key="3">
    <source>
        <dbReference type="Proteomes" id="UP000009049"/>
    </source>
</evidence>
<dbReference type="RefSeq" id="WP_015753460.1">
    <property type="nucleotide sequence ID" value="NC_013222.1"/>
</dbReference>
<dbReference type="EMBL" id="CP001712">
    <property type="protein sequence ID" value="EAR16703.1"/>
    <property type="molecule type" value="Genomic_DNA"/>
</dbReference>
<keyword evidence="3" id="KW-1185">Reference proteome</keyword>
<sequence>MSPSYWEIESWLTDVDFCVVGSGITGLSCALELRKSHPGAKILILERGILPAGASTRNAGFACFGSLTEILDDLQSHTEDEIVSLVSNRFTGIRMLRQRLGDQAIDFRQYGGYEVFREADKEVQEHALEAMDRINRMLQPVFGRPAFEIRPGEFGMAGIQPDAVCNPLEGQLHTGRMMQALLGKAREADICLLNGVEVTGFEDLGDQVGIRTSAFEFEAANLLLATNGFAGLQTGLDLQPARGQVLITEPVPGLALRGSFHLDRGYFYFRNVGDRVLLGGGRHLDKPGETTTDLGQTPGIQQALEDLLHRVILPGQAVRVAHRWSGIMGVGSRKKPIVQKLSPHVFCGVRLGGMGVAIGSQVGADLAALATT</sequence>
<dbReference type="PANTHER" id="PTHR13847">
    <property type="entry name" value="SARCOSINE DEHYDROGENASE-RELATED"/>
    <property type="match status" value="1"/>
</dbReference>
<gene>
    <name evidence="2" type="ordered locus">RB2501_07375</name>
</gene>
<dbReference type="InterPro" id="IPR006076">
    <property type="entry name" value="FAD-dep_OxRdtase"/>
</dbReference>
<dbReference type="Proteomes" id="UP000009049">
    <property type="component" value="Chromosome"/>
</dbReference>
<dbReference type="eggNOG" id="COG0665">
    <property type="taxonomic scope" value="Bacteria"/>
</dbReference>
<proteinExistence type="predicted"/>
<evidence type="ECO:0000259" key="1">
    <source>
        <dbReference type="Pfam" id="PF01266"/>
    </source>
</evidence>
<feature type="domain" description="FAD dependent oxidoreductase" evidence="1">
    <location>
        <begin position="16"/>
        <end position="368"/>
    </location>
</feature>